<dbReference type="HOGENOM" id="CLU_1552829_0_0_7"/>
<feature type="region of interest" description="Disordered" evidence="1">
    <location>
        <begin position="30"/>
        <end position="56"/>
    </location>
</feature>
<sequence>MKTRHTVILLALILLSVIALFFLTTGRNETPPSVSYSQTEPGPMQLQNIPNSEFRPARTPVPVTEDEGPEEIVICNPGDTQICQCRDGQPGKQTCNATGTVWSACRCDPSAEPAEKFPGAGLDCTPGDIRPCYCNSGFPGTRMCMPDGTTWTDCECQNLEDGPLKDQGPMED</sequence>
<feature type="compositionally biased region" description="Polar residues" evidence="1">
    <location>
        <begin position="30"/>
        <end position="51"/>
    </location>
</feature>
<dbReference type="Proteomes" id="UP000008561">
    <property type="component" value="Chromosome"/>
</dbReference>
<dbReference type="RefSeq" id="WP_012175458.1">
    <property type="nucleotide sequence ID" value="NC_009943.1"/>
</dbReference>
<protein>
    <submittedName>
        <fullName evidence="2">Uncharacterized protein</fullName>
    </submittedName>
</protein>
<proteinExistence type="predicted"/>
<dbReference type="OrthoDB" id="5526248at2"/>
<dbReference type="EMBL" id="CP000859">
    <property type="protein sequence ID" value="ABW67846.1"/>
    <property type="molecule type" value="Genomic_DNA"/>
</dbReference>
<gene>
    <name evidence="2" type="ordered locus">Dole_2042</name>
</gene>
<dbReference type="KEGG" id="dol:Dole_2042"/>
<name>A8ZTR3_DESOH</name>
<dbReference type="AlphaFoldDB" id="A8ZTR3"/>
<evidence type="ECO:0000313" key="3">
    <source>
        <dbReference type="Proteomes" id="UP000008561"/>
    </source>
</evidence>
<reference evidence="2 3" key="1">
    <citation type="submission" date="2007-10" db="EMBL/GenBank/DDBJ databases">
        <title>Complete sequence of Desulfococcus oleovorans Hxd3.</title>
        <authorList>
            <consortium name="US DOE Joint Genome Institute"/>
            <person name="Copeland A."/>
            <person name="Lucas S."/>
            <person name="Lapidus A."/>
            <person name="Barry K."/>
            <person name="Glavina del Rio T."/>
            <person name="Dalin E."/>
            <person name="Tice H."/>
            <person name="Pitluck S."/>
            <person name="Kiss H."/>
            <person name="Brettin T."/>
            <person name="Bruce D."/>
            <person name="Detter J.C."/>
            <person name="Han C."/>
            <person name="Schmutz J."/>
            <person name="Larimer F."/>
            <person name="Land M."/>
            <person name="Hauser L."/>
            <person name="Kyrpides N."/>
            <person name="Kim E."/>
            <person name="Wawrik B."/>
            <person name="Richardson P."/>
        </authorList>
    </citation>
    <scope>NUCLEOTIDE SEQUENCE [LARGE SCALE GENOMIC DNA]</scope>
    <source>
        <strain evidence="3">DSM 6200 / JCM 39069 / Hxd3</strain>
    </source>
</reference>
<evidence type="ECO:0000256" key="1">
    <source>
        <dbReference type="SAM" id="MobiDB-lite"/>
    </source>
</evidence>
<keyword evidence="3" id="KW-1185">Reference proteome</keyword>
<evidence type="ECO:0000313" key="2">
    <source>
        <dbReference type="EMBL" id="ABW67846.1"/>
    </source>
</evidence>
<organism evidence="2 3">
    <name type="scientific">Desulfosudis oleivorans (strain DSM 6200 / JCM 39069 / Hxd3)</name>
    <name type="common">Desulfococcus oleovorans</name>
    <dbReference type="NCBI Taxonomy" id="96561"/>
    <lineage>
        <taxon>Bacteria</taxon>
        <taxon>Pseudomonadati</taxon>
        <taxon>Thermodesulfobacteriota</taxon>
        <taxon>Desulfobacteria</taxon>
        <taxon>Desulfobacterales</taxon>
        <taxon>Desulfosudaceae</taxon>
        <taxon>Desulfosudis</taxon>
    </lineage>
</organism>
<accession>A8ZTR3</accession>